<reference evidence="1 2" key="1">
    <citation type="submission" date="2020-08" db="EMBL/GenBank/DDBJ databases">
        <title>Genome public.</title>
        <authorList>
            <person name="Liu C."/>
            <person name="Sun Q."/>
        </authorList>
    </citation>
    <scope>NUCLEOTIDE SEQUENCE [LARGE SCALE GENOMIC DNA]</scope>
    <source>
        <strain evidence="1 2">BX2</strain>
    </source>
</reference>
<dbReference type="RefSeq" id="WP_007655063.1">
    <property type="nucleotide sequence ID" value="NZ_JACOOI010000013.1"/>
</dbReference>
<evidence type="ECO:0000313" key="1">
    <source>
        <dbReference type="EMBL" id="MBC5643831.1"/>
    </source>
</evidence>
<evidence type="ECO:0000313" key="2">
    <source>
        <dbReference type="Proteomes" id="UP000644010"/>
    </source>
</evidence>
<gene>
    <name evidence="1" type="ORF">H8S77_13155</name>
</gene>
<accession>A0ABR7E251</accession>
<keyword evidence="2" id="KW-1185">Reference proteome</keyword>
<dbReference type="Proteomes" id="UP000644010">
    <property type="component" value="Unassembled WGS sequence"/>
</dbReference>
<sequence length="53" mass="5988">MGNTFLLALLASFTCADYRLDQITHEPVPEGEKVAPEMPDRFPFDECGRTIDE</sequence>
<protein>
    <submittedName>
        <fullName evidence="1">Uncharacterized protein</fullName>
    </submittedName>
</protein>
<comment type="caution">
    <text evidence="1">The sequence shown here is derived from an EMBL/GenBank/DDBJ whole genome shotgun (WGS) entry which is preliminary data.</text>
</comment>
<dbReference type="EMBL" id="JACOOI010000013">
    <property type="protein sequence ID" value="MBC5643831.1"/>
    <property type="molecule type" value="Genomic_DNA"/>
</dbReference>
<proteinExistence type="predicted"/>
<organism evidence="1 2">
    <name type="scientific">Parabacteroides segnis</name>
    <dbReference type="NCBI Taxonomy" id="2763058"/>
    <lineage>
        <taxon>Bacteria</taxon>
        <taxon>Pseudomonadati</taxon>
        <taxon>Bacteroidota</taxon>
        <taxon>Bacteroidia</taxon>
        <taxon>Bacteroidales</taxon>
        <taxon>Tannerellaceae</taxon>
        <taxon>Parabacteroides</taxon>
    </lineage>
</organism>
<dbReference type="GeneID" id="69982142"/>
<name>A0ABR7E251_9BACT</name>